<dbReference type="Proteomes" id="UP000016927">
    <property type="component" value="Unassembled WGS sequence"/>
</dbReference>
<evidence type="ECO:0000313" key="1">
    <source>
        <dbReference type="EMBL" id="EOB14319.1"/>
    </source>
</evidence>
<keyword evidence="2" id="KW-1185">Reference proteome</keyword>
<proteinExistence type="predicted"/>
<reference evidence="1 2" key="1">
    <citation type="journal article" date="2013" name="BMC Genomics">
        <title>Comparative genomics of parasitic silkworm microsporidia reveal an association between genome expansion and host adaptation.</title>
        <authorList>
            <person name="Pan G."/>
            <person name="Xu J."/>
            <person name="Li T."/>
            <person name="Xia Q."/>
            <person name="Liu S.L."/>
            <person name="Zhang G."/>
            <person name="Li S."/>
            <person name="Li C."/>
            <person name="Liu H."/>
            <person name="Yang L."/>
            <person name="Liu T."/>
            <person name="Zhang X."/>
            <person name="Wu Z."/>
            <person name="Fan W."/>
            <person name="Dang X."/>
            <person name="Xiang H."/>
            <person name="Tao M."/>
            <person name="Li Y."/>
            <person name="Hu J."/>
            <person name="Li Z."/>
            <person name="Lin L."/>
            <person name="Luo J."/>
            <person name="Geng L."/>
            <person name="Wang L."/>
            <person name="Long M."/>
            <person name="Wan Y."/>
            <person name="He N."/>
            <person name="Zhang Z."/>
            <person name="Lu C."/>
            <person name="Keeling P.J."/>
            <person name="Wang J."/>
            <person name="Xiang Z."/>
            <person name="Zhou Z."/>
        </authorList>
    </citation>
    <scope>NUCLEOTIDE SEQUENCE [LARGE SCALE GENOMIC DNA]</scope>
    <source>
        <strain evidence="2">CQ1 / CVCC 102059</strain>
    </source>
</reference>
<name>R0M8M9_NOSB1</name>
<dbReference type="HOGENOM" id="CLU_111666_0_0_1"/>
<protein>
    <submittedName>
        <fullName evidence="1">Uncharacterized protein</fullName>
    </submittedName>
</protein>
<dbReference type="EMBL" id="KB908937">
    <property type="protein sequence ID" value="EOB14319.1"/>
    <property type="molecule type" value="Genomic_DNA"/>
</dbReference>
<dbReference type="VEuPathDB" id="MicrosporidiaDB:NBO_29g0003"/>
<dbReference type="OrthoDB" id="2186865at2759"/>
<accession>R0M8M9</accession>
<evidence type="ECO:0000313" key="2">
    <source>
        <dbReference type="Proteomes" id="UP000016927"/>
    </source>
</evidence>
<sequence>MSFTSFILSQPLFPYFPLLSFPIYPPPPSTHTPHFPSFPFTPQPPKMGNFCSCLNTKKPKCIVSIIGLEEDVKQILNVIVPNFDCSSKLSKFSEYPITYNNAEIIINAHINNSLIKNLINLHSKSEFASIYAINADNKLSLESARNIMDDQERIQGKLISVLCKGKYLDSPGINELKVMFQETIHDSFDFIKYTDEEVVKSVKMTFDKIHNRLSE</sequence>
<organism evidence="1 2">
    <name type="scientific">Nosema bombycis (strain CQ1 / CVCC 102059)</name>
    <name type="common">Microsporidian parasite</name>
    <name type="synonym">Pebrine of silkworm</name>
    <dbReference type="NCBI Taxonomy" id="578461"/>
    <lineage>
        <taxon>Eukaryota</taxon>
        <taxon>Fungi</taxon>
        <taxon>Fungi incertae sedis</taxon>
        <taxon>Microsporidia</taxon>
        <taxon>Nosematidae</taxon>
        <taxon>Nosema</taxon>
    </lineage>
</organism>
<dbReference type="AlphaFoldDB" id="R0M8M9"/>
<gene>
    <name evidence="1" type="ORF">NBO_29g0003</name>
</gene>
<dbReference type="OMA" id="TCIANGM"/>